<dbReference type="EMBL" id="QVFV01000006">
    <property type="protein sequence ID" value="RZM76055.1"/>
    <property type="molecule type" value="Genomic_DNA"/>
</dbReference>
<dbReference type="OrthoDB" id="9816434at2"/>
<dbReference type="InterPro" id="IPR008984">
    <property type="entry name" value="SMAD_FHA_dom_sf"/>
</dbReference>
<dbReference type="PROSITE" id="PS50006">
    <property type="entry name" value="FHA_DOMAIN"/>
    <property type="match status" value="1"/>
</dbReference>
<feature type="domain" description="FHA" evidence="2">
    <location>
        <begin position="99"/>
        <end position="150"/>
    </location>
</feature>
<feature type="region of interest" description="Disordered" evidence="1">
    <location>
        <begin position="199"/>
        <end position="218"/>
    </location>
</feature>
<evidence type="ECO:0000259" key="2">
    <source>
        <dbReference type="PROSITE" id="PS50006"/>
    </source>
</evidence>
<dbReference type="Pfam" id="PF00498">
    <property type="entry name" value="FHA"/>
    <property type="match status" value="1"/>
</dbReference>
<dbReference type="RefSeq" id="WP_052288235.1">
    <property type="nucleotide sequence ID" value="NZ_QVFV01000006.1"/>
</dbReference>
<evidence type="ECO:0000256" key="1">
    <source>
        <dbReference type="SAM" id="MobiDB-lite"/>
    </source>
</evidence>
<comment type="caution">
    <text evidence="3">The sequence shown here is derived from an EMBL/GenBank/DDBJ whole genome shotgun (WGS) entry which is preliminary data.</text>
</comment>
<evidence type="ECO:0000313" key="4">
    <source>
        <dbReference type="Proteomes" id="UP000292459"/>
    </source>
</evidence>
<dbReference type="InterPro" id="IPR000253">
    <property type="entry name" value="FHA_dom"/>
</dbReference>
<name>A0A4Q7E1J7_9CYAN</name>
<dbReference type="Proteomes" id="UP000292459">
    <property type="component" value="Unassembled WGS sequence"/>
</dbReference>
<reference evidence="3 4" key="1">
    <citation type="submission" date="2018-11" db="EMBL/GenBank/DDBJ databases">
        <title>Whole genome sequencing of an environmental sample.</title>
        <authorList>
            <person name="Sarangi A.N."/>
            <person name="Singh D."/>
            <person name="Tripathy S."/>
        </authorList>
    </citation>
    <scope>NUCLEOTIDE SEQUENCE [LARGE SCALE GENOMIC DNA]</scope>
    <source>
        <strain evidence="3 4">Lakshadweep</strain>
    </source>
</reference>
<evidence type="ECO:0000313" key="3">
    <source>
        <dbReference type="EMBL" id="RZM76055.1"/>
    </source>
</evidence>
<sequence length="236" mass="26756">MFDPKVLSEYALSHMDVSTESIQTSLNLFQTFKRLYEQNPALLNEILNLATVDKQMPVHPGNFSYVLGLVTDKQALLITNVSEDRSQIFLQPHLNNQIWTFGRDPNQSSLPIRDRRLSRCHAAIRYDSTCGFVLYDLDSTNGTYVNGVRIRQNYILKDGDLIRLGSMNFGFFTGAEFRRVGEPSPDVLRLISEAAVPPTAPMEDESLETPTHVQEPLPPNLEQTLHFMNGPEFPQD</sequence>
<dbReference type="AlphaFoldDB" id="A0A4Q7E1J7"/>
<keyword evidence="4" id="KW-1185">Reference proteome</keyword>
<protein>
    <submittedName>
        <fullName evidence="3">FHA domain-containing protein</fullName>
    </submittedName>
</protein>
<dbReference type="SMART" id="SM00240">
    <property type="entry name" value="FHA"/>
    <property type="match status" value="1"/>
</dbReference>
<dbReference type="InterPro" id="IPR050923">
    <property type="entry name" value="Cell_Proc_Reg/RNA_Proc"/>
</dbReference>
<dbReference type="PANTHER" id="PTHR23308">
    <property type="entry name" value="NUCLEAR INHIBITOR OF PROTEIN PHOSPHATASE-1"/>
    <property type="match status" value="1"/>
</dbReference>
<organism evidence="3 4">
    <name type="scientific">Leptolyngbya iicbica LK</name>
    <dbReference type="NCBI Taxonomy" id="2294035"/>
    <lineage>
        <taxon>Bacteria</taxon>
        <taxon>Bacillati</taxon>
        <taxon>Cyanobacteriota</taxon>
        <taxon>Cyanophyceae</taxon>
        <taxon>Leptolyngbyales</taxon>
        <taxon>Leptolyngbyaceae</taxon>
        <taxon>Leptolyngbya group</taxon>
        <taxon>Leptolyngbya</taxon>
        <taxon>Leptolyngbya iicbica</taxon>
    </lineage>
</organism>
<dbReference type="SUPFAM" id="SSF49879">
    <property type="entry name" value="SMAD/FHA domain"/>
    <property type="match status" value="1"/>
</dbReference>
<proteinExistence type="predicted"/>
<accession>A0A4Q7E1J7</accession>
<dbReference type="Gene3D" id="2.60.200.20">
    <property type="match status" value="1"/>
</dbReference>
<gene>
    <name evidence="3" type="ORF">DYY88_19360</name>
</gene>
<dbReference type="CDD" id="cd00060">
    <property type="entry name" value="FHA"/>
    <property type="match status" value="1"/>
</dbReference>